<keyword evidence="6" id="KW-1185">Reference proteome</keyword>
<dbReference type="InterPro" id="IPR000742">
    <property type="entry name" value="EGF"/>
</dbReference>
<sequence>MSRIGTGCLSGIYLLFYLYYMTDRYGGYGQELCSTGCQNTACNNSTGICTGGCRSFFTGRKCETCVQGRYGSSCQLSCNSGCIDNYCNKDNGYCTRGCIDSRYGSTCASSCTITNCIDNCDQDSGQCSACKQGFFGLNCQYPCSDDCIGGCDKITGTCTECKPDIVGPYCNMSCGSGCVQVEAKFIETCYRNGTCNTCIGGRHGDKCDLKCSTGCVAGCRRIDGRCSICIKGKSGPTCTTNCGTYCTACQQDDPNDCSECVPGKTRNNCAEDCPAGLYGMECKNKCGNCANNTPCDVVTGDCGTVGCLPDFTGTSCQQLEIKDEEVSPAVGGVIGALFGIAVTSAVCIVGFNFYIKRKYPAAQSLTEASSYEFNSRSAQMRTKSNQHHSYESAKHGLHKDDQSYTNLNIASTSNQPRNETYVNLESAQKQEANPYVNLGKA</sequence>
<reference evidence="5 6" key="1">
    <citation type="submission" date="2024-01" db="EMBL/GenBank/DDBJ databases">
        <title>The genome of the rayed Mediterranean limpet Patella caerulea (Linnaeus, 1758).</title>
        <authorList>
            <person name="Anh-Thu Weber A."/>
            <person name="Halstead-Nussloch G."/>
        </authorList>
    </citation>
    <scope>NUCLEOTIDE SEQUENCE [LARGE SCALE GENOMIC DNA]</scope>
    <source>
        <strain evidence="5">AATW-2023a</strain>
        <tissue evidence="5">Whole specimen</tissue>
    </source>
</reference>
<dbReference type="SMART" id="SM00181">
    <property type="entry name" value="EGF"/>
    <property type="match status" value="5"/>
</dbReference>
<organism evidence="5 6">
    <name type="scientific">Patella caerulea</name>
    <name type="common">Rayed Mediterranean limpet</name>
    <dbReference type="NCBI Taxonomy" id="87958"/>
    <lineage>
        <taxon>Eukaryota</taxon>
        <taxon>Metazoa</taxon>
        <taxon>Spiralia</taxon>
        <taxon>Lophotrochozoa</taxon>
        <taxon>Mollusca</taxon>
        <taxon>Gastropoda</taxon>
        <taxon>Patellogastropoda</taxon>
        <taxon>Patelloidea</taxon>
        <taxon>Patellidae</taxon>
        <taxon>Patella</taxon>
    </lineage>
</organism>
<evidence type="ECO:0000256" key="1">
    <source>
        <dbReference type="ARBA" id="ARBA00022536"/>
    </source>
</evidence>
<evidence type="ECO:0000256" key="2">
    <source>
        <dbReference type="SAM" id="MobiDB-lite"/>
    </source>
</evidence>
<keyword evidence="3" id="KW-0472">Membrane</keyword>
<feature type="region of interest" description="Disordered" evidence="2">
    <location>
        <begin position="377"/>
        <end position="441"/>
    </location>
</feature>
<dbReference type="GO" id="GO:0005044">
    <property type="term" value="F:scavenger receptor activity"/>
    <property type="evidence" value="ECO:0007669"/>
    <property type="project" value="InterPro"/>
</dbReference>
<feature type="transmembrane region" description="Helical" evidence="3">
    <location>
        <begin position="329"/>
        <end position="355"/>
    </location>
</feature>
<keyword evidence="1" id="KW-0245">EGF-like domain</keyword>
<dbReference type="InterPro" id="IPR042635">
    <property type="entry name" value="MEGF10/SREC1/2-like"/>
</dbReference>
<protein>
    <recommendedName>
        <fullName evidence="4">EGF-like domain-containing protein</fullName>
    </recommendedName>
</protein>
<feature type="domain" description="EGF-like" evidence="4">
    <location>
        <begin position="142"/>
        <end position="171"/>
    </location>
</feature>
<evidence type="ECO:0000313" key="6">
    <source>
        <dbReference type="Proteomes" id="UP001347796"/>
    </source>
</evidence>
<proteinExistence type="predicted"/>
<dbReference type="Gene3D" id="2.170.300.10">
    <property type="entry name" value="Tie2 ligand-binding domain superfamily"/>
    <property type="match status" value="2"/>
</dbReference>
<accession>A0AAN8JQC0</accession>
<dbReference type="Proteomes" id="UP001347796">
    <property type="component" value="Unassembled WGS sequence"/>
</dbReference>
<feature type="domain" description="EGF-like" evidence="4">
    <location>
        <begin position="110"/>
        <end position="140"/>
    </location>
</feature>
<evidence type="ECO:0000256" key="3">
    <source>
        <dbReference type="SAM" id="Phobius"/>
    </source>
</evidence>
<evidence type="ECO:0000313" key="5">
    <source>
        <dbReference type="EMBL" id="KAK6179570.1"/>
    </source>
</evidence>
<keyword evidence="3" id="KW-0812">Transmembrane</keyword>
<evidence type="ECO:0000259" key="4">
    <source>
        <dbReference type="SMART" id="SM00181"/>
    </source>
</evidence>
<name>A0AAN8JQC0_PATCE</name>
<feature type="domain" description="EGF-like" evidence="4">
    <location>
        <begin position="210"/>
        <end position="239"/>
    </location>
</feature>
<feature type="domain" description="EGF-like" evidence="4">
    <location>
        <begin position="281"/>
        <end position="317"/>
    </location>
</feature>
<keyword evidence="3" id="KW-1133">Transmembrane helix</keyword>
<gene>
    <name evidence="5" type="ORF">SNE40_011897</name>
</gene>
<dbReference type="AlphaFoldDB" id="A0AAN8JQC0"/>
<feature type="compositionally biased region" description="Basic and acidic residues" evidence="2">
    <location>
        <begin position="388"/>
        <end position="402"/>
    </location>
</feature>
<feature type="compositionally biased region" description="Polar residues" evidence="2">
    <location>
        <begin position="403"/>
        <end position="431"/>
    </location>
</feature>
<comment type="caution">
    <text evidence="5">The sequence shown here is derived from an EMBL/GenBank/DDBJ whole genome shotgun (WGS) entry which is preliminary data.</text>
</comment>
<dbReference type="EMBL" id="JAZGQO010000008">
    <property type="protein sequence ID" value="KAK6179570.1"/>
    <property type="molecule type" value="Genomic_DNA"/>
</dbReference>
<dbReference type="PANTHER" id="PTHR24043">
    <property type="entry name" value="SCAVENGER RECEPTOR CLASS F"/>
    <property type="match status" value="1"/>
</dbReference>
<feature type="domain" description="EGF-like" evidence="4">
    <location>
        <begin position="32"/>
        <end position="75"/>
    </location>
</feature>
<dbReference type="PANTHER" id="PTHR24043:SF8">
    <property type="entry name" value="EGF-LIKE DOMAIN-CONTAINING PROTEIN"/>
    <property type="match status" value="1"/>
</dbReference>